<evidence type="ECO:0000313" key="4">
    <source>
        <dbReference type="Proteomes" id="UP000460135"/>
    </source>
</evidence>
<feature type="transmembrane region" description="Helical" evidence="1">
    <location>
        <begin position="36"/>
        <end position="53"/>
    </location>
</feature>
<feature type="transmembrane region" description="Helical" evidence="1">
    <location>
        <begin position="212"/>
        <end position="232"/>
    </location>
</feature>
<dbReference type="PANTHER" id="PTHR37312:SF1">
    <property type="entry name" value="MEMBRANE-BOUND ACYLTRANSFERASE YKRP-RELATED"/>
    <property type="match status" value="1"/>
</dbReference>
<dbReference type="InterPro" id="IPR002656">
    <property type="entry name" value="Acyl_transf_3_dom"/>
</dbReference>
<feature type="domain" description="Acyltransferase 3" evidence="2">
    <location>
        <begin position="7"/>
        <end position="326"/>
    </location>
</feature>
<dbReference type="PANTHER" id="PTHR37312">
    <property type="entry name" value="MEMBRANE-BOUND ACYLTRANSFERASE YKRP-RELATED"/>
    <property type="match status" value="1"/>
</dbReference>
<feature type="transmembrane region" description="Helical" evidence="1">
    <location>
        <begin position="65"/>
        <end position="86"/>
    </location>
</feature>
<evidence type="ECO:0000259" key="2">
    <source>
        <dbReference type="Pfam" id="PF01757"/>
    </source>
</evidence>
<organism evidence="3 4">
    <name type="scientific">Bacteroides ovatus</name>
    <dbReference type="NCBI Taxonomy" id="28116"/>
    <lineage>
        <taxon>Bacteria</taxon>
        <taxon>Pseudomonadati</taxon>
        <taxon>Bacteroidota</taxon>
        <taxon>Bacteroidia</taxon>
        <taxon>Bacteroidales</taxon>
        <taxon>Bacteroidaceae</taxon>
        <taxon>Bacteroides</taxon>
    </lineage>
</organism>
<keyword evidence="1" id="KW-1133">Transmembrane helix</keyword>
<dbReference type="AlphaFoldDB" id="A0A6N3VB78"/>
<feature type="transmembrane region" description="Helical" evidence="1">
    <location>
        <begin position="7"/>
        <end position="24"/>
    </location>
</feature>
<dbReference type="EMBL" id="VWLX01000008">
    <property type="protein sequence ID" value="KAA3804651.1"/>
    <property type="molecule type" value="Genomic_DNA"/>
</dbReference>
<dbReference type="Pfam" id="PF01757">
    <property type="entry name" value="Acyl_transf_3"/>
    <property type="match status" value="1"/>
</dbReference>
<dbReference type="GeneID" id="29454787"/>
<feature type="transmembrane region" description="Helical" evidence="1">
    <location>
        <begin position="182"/>
        <end position="200"/>
    </location>
</feature>
<keyword evidence="1" id="KW-0472">Membrane</keyword>
<keyword evidence="3" id="KW-0808">Transferase</keyword>
<keyword evidence="1" id="KW-0812">Transmembrane</keyword>
<feature type="transmembrane region" description="Helical" evidence="1">
    <location>
        <begin position="314"/>
        <end position="335"/>
    </location>
</feature>
<feature type="transmembrane region" description="Helical" evidence="1">
    <location>
        <begin position="277"/>
        <end position="294"/>
    </location>
</feature>
<keyword evidence="3" id="KW-0012">Acyltransferase</keyword>
<sequence length="340" mass="39843">MTRERLIFIDYCKAIAIVLVFLGHSKSAIGGECQDIIYAFHMPLFFFVSGFLFKKMPWREQLCKLRDGLIIPSLFFILFSYITLYVPRNISHCNYTDMWSFLEVFVLVPVKDVVRGLSVCDNGSIWFVFSLLLSTLTVRVIPDKVIAWCYNHFLIFLFFVPLLGSVWGYFFPKELPWNFQRYYIICIYFLLGNICAQYYIAHKEKYSRINIYYQILFVALGALLFLFVHPILRWHNYSASIWLSYQTFFLSLVGIVGSLFVSFYLSLQIGRNKIVEFLSNNTFTLFATEVVWGWNLHRLELVTSMVMSPFLKVILQFVMGGVFAYLLNRFTPVLIGKKKS</sequence>
<protein>
    <submittedName>
        <fullName evidence="3">Acyltransferase family protein</fullName>
    </submittedName>
</protein>
<evidence type="ECO:0000313" key="3">
    <source>
        <dbReference type="EMBL" id="KAA3804651.1"/>
    </source>
</evidence>
<dbReference type="KEGG" id="boa:Bovatus_00235"/>
<comment type="caution">
    <text evidence="3">The sequence shown here is derived from an EMBL/GenBank/DDBJ whole genome shotgun (WGS) entry which is preliminary data.</text>
</comment>
<evidence type="ECO:0000256" key="1">
    <source>
        <dbReference type="SAM" id="Phobius"/>
    </source>
</evidence>
<dbReference type="Proteomes" id="UP000460135">
    <property type="component" value="Unassembled WGS sequence"/>
</dbReference>
<dbReference type="InterPro" id="IPR052734">
    <property type="entry name" value="Nod_factor_acetyltransferase"/>
</dbReference>
<dbReference type="GO" id="GO:0016747">
    <property type="term" value="F:acyltransferase activity, transferring groups other than amino-acyl groups"/>
    <property type="evidence" value="ECO:0007669"/>
    <property type="project" value="InterPro"/>
</dbReference>
<proteinExistence type="predicted"/>
<accession>A0A6N3VB78</accession>
<reference evidence="3 4" key="1">
    <citation type="journal article" date="2019" name="Nat. Med.">
        <title>A library of human gut bacterial isolates paired with longitudinal multiomics data enables mechanistic microbiome research.</title>
        <authorList>
            <person name="Poyet M."/>
            <person name="Groussin M."/>
            <person name="Gibbons S.M."/>
            <person name="Avila-Pacheco J."/>
            <person name="Jiang X."/>
            <person name="Kearney S.M."/>
            <person name="Perrotta A.R."/>
            <person name="Berdy B."/>
            <person name="Zhao S."/>
            <person name="Lieberman T.D."/>
            <person name="Swanson P.K."/>
            <person name="Smith M."/>
            <person name="Roesemann S."/>
            <person name="Alexander J.E."/>
            <person name="Rich S.A."/>
            <person name="Livny J."/>
            <person name="Vlamakis H."/>
            <person name="Clish C."/>
            <person name="Bullock K."/>
            <person name="Deik A."/>
            <person name="Scott J."/>
            <person name="Pierce K.A."/>
            <person name="Xavier R.J."/>
            <person name="Alm E.J."/>
        </authorList>
    </citation>
    <scope>NUCLEOTIDE SEQUENCE [LARGE SCALE GENOMIC DNA]</scope>
    <source>
        <strain evidence="3 4">BIOML-A183</strain>
    </source>
</reference>
<gene>
    <name evidence="3" type="ORF">F3F51_12670</name>
</gene>
<feature type="transmembrane region" description="Helical" evidence="1">
    <location>
        <begin position="244"/>
        <end position="265"/>
    </location>
</feature>
<feature type="transmembrane region" description="Helical" evidence="1">
    <location>
        <begin position="153"/>
        <end position="170"/>
    </location>
</feature>
<feature type="transmembrane region" description="Helical" evidence="1">
    <location>
        <begin position="123"/>
        <end position="141"/>
    </location>
</feature>
<dbReference type="RefSeq" id="WP_004297490.1">
    <property type="nucleotide sequence ID" value="NZ_CP012938.1"/>
</dbReference>
<name>A0A6N3VB78_BACOV</name>